<sequence>MDELTAVQQLRAEVPLPTDLSTTEARFQAGLSDQRKAPSRARVSRRFGPVRRSMVAGGLVAATLAAGVVTMGVFSRDRGDLPGGGGRTHNVAAVSALLDRAAATARNRPAPTPGQYVFTHTVNWGPTYDDTNDRWNGYRKVERLSWQPAAGGRPGFTRTKQTGTGQLPPADGTPVPGQPGWVQEWDCDRATRADEPVDLARPPANCTTSPAYASDLPTDADHMLAYLRKTRGEGSEADATWGRATDLLNGGLMPPKARAALFQAMKKIGGLALVADSVNVQGRHGVAVSHVVEGRIREELIFDPKTYDYLGARSVLVARLGDRPAGTQTAAETVIDSAFVNRIGDLPRH</sequence>
<organism evidence="3 4">
    <name type="scientific">Actinoallomurus iriomotensis</name>
    <dbReference type="NCBI Taxonomy" id="478107"/>
    <lineage>
        <taxon>Bacteria</taxon>
        <taxon>Bacillati</taxon>
        <taxon>Actinomycetota</taxon>
        <taxon>Actinomycetes</taxon>
        <taxon>Streptosporangiales</taxon>
        <taxon>Thermomonosporaceae</taxon>
        <taxon>Actinoallomurus</taxon>
    </lineage>
</organism>
<dbReference type="EMBL" id="BSTJ01000006">
    <property type="protein sequence ID" value="GLY76513.1"/>
    <property type="molecule type" value="Genomic_DNA"/>
</dbReference>
<dbReference type="Proteomes" id="UP001165135">
    <property type="component" value="Unassembled WGS sequence"/>
</dbReference>
<keyword evidence="2" id="KW-1133">Transmembrane helix</keyword>
<evidence type="ECO:0000256" key="1">
    <source>
        <dbReference type="SAM" id="MobiDB-lite"/>
    </source>
</evidence>
<name>A0A9W6RIV3_9ACTN</name>
<evidence type="ECO:0000256" key="2">
    <source>
        <dbReference type="SAM" id="Phobius"/>
    </source>
</evidence>
<feature type="transmembrane region" description="Helical" evidence="2">
    <location>
        <begin position="54"/>
        <end position="74"/>
    </location>
</feature>
<feature type="region of interest" description="Disordered" evidence="1">
    <location>
        <begin position="148"/>
        <end position="178"/>
    </location>
</feature>
<dbReference type="NCBIfam" id="NF038083">
    <property type="entry name" value="CU044_5270_fam"/>
    <property type="match status" value="1"/>
</dbReference>
<dbReference type="AlphaFoldDB" id="A0A9W6RIV3"/>
<accession>A0A9W6RIV3</accession>
<reference evidence="3" key="1">
    <citation type="submission" date="2023-03" db="EMBL/GenBank/DDBJ databases">
        <title>Actinoallomurus iriomotensis NBRC 103681.</title>
        <authorList>
            <person name="Ichikawa N."/>
            <person name="Sato H."/>
            <person name="Tonouchi N."/>
        </authorList>
    </citation>
    <scope>NUCLEOTIDE SEQUENCE</scope>
    <source>
        <strain evidence="3">NBRC 103681</strain>
    </source>
</reference>
<evidence type="ECO:0000313" key="3">
    <source>
        <dbReference type="EMBL" id="GLY76513.1"/>
    </source>
</evidence>
<gene>
    <name evidence="3" type="ORF">Airi01_047800</name>
</gene>
<keyword evidence="2" id="KW-0472">Membrane</keyword>
<proteinExistence type="predicted"/>
<protein>
    <recommendedName>
        <fullName evidence="5">CU044_5270 family protein</fullName>
    </recommendedName>
</protein>
<dbReference type="InterPro" id="IPR047789">
    <property type="entry name" value="CU044_5270-like"/>
</dbReference>
<evidence type="ECO:0000313" key="4">
    <source>
        <dbReference type="Proteomes" id="UP001165135"/>
    </source>
</evidence>
<comment type="caution">
    <text evidence="3">The sequence shown here is derived from an EMBL/GenBank/DDBJ whole genome shotgun (WGS) entry which is preliminary data.</text>
</comment>
<evidence type="ECO:0008006" key="5">
    <source>
        <dbReference type="Google" id="ProtNLM"/>
    </source>
</evidence>
<keyword evidence="2" id="KW-0812">Transmembrane</keyword>